<keyword evidence="3" id="KW-0862">Zinc</keyword>
<keyword evidence="5" id="KW-0175">Coiled coil</keyword>
<dbReference type="PROSITE" id="PS50089">
    <property type="entry name" value="ZF_RING_2"/>
    <property type="match status" value="1"/>
</dbReference>
<reference evidence="7" key="1">
    <citation type="submission" date="2023-05" db="EMBL/GenBank/DDBJ databases">
        <title>Nepenthes gracilis genome sequencing.</title>
        <authorList>
            <person name="Fukushima K."/>
        </authorList>
    </citation>
    <scope>NUCLEOTIDE SEQUENCE</scope>
    <source>
        <strain evidence="7">SING2019-196</strain>
    </source>
</reference>
<dbReference type="GO" id="GO:0008270">
    <property type="term" value="F:zinc ion binding"/>
    <property type="evidence" value="ECO:0007669"/>
    <property type="project" value="UniProtKB-KW"/>
</dbReference>
<evidence type="ECO:0000259" key="6">
    <source>
        <dbReference type="PROSITE" id="PS50089"/>
    </source>
</evidence>
<keyword evidence="2 4" id="KW-0863">Zinc-finger</keyword>
<organism evidence="7 8">
    <name type="scientific">Nepenthes gracilis</name>
    <name type="common">Slender pitcher plant</name>
    <dbReference type="NCBI Taxonomy" id="150966"/>
    <lineage>
        <taxon>Eukaryota</taxon>
        <taxon>Viridiplantae</taxon>
        <taxon>Streptophyta</taxon>
        <taxon>Embryophyta</taxon>
        <taxon>Tracheophyta</taxon>
        <taxon>Spermatophyta</taxon>
        <taxon>Magnoliopsida</taxon>
        <taxon>eudicotyledons</taxon>
        <taxon>Gunneridae</taxon>
        <taxon>Pentapetalae</taxon>
        <taxon>Caryophyllales</taxon>
        <taxon>Nepenthaceae</taxon>
        <taxon>Nepenthes</taxon>
    </lineage>
</organism>
<dbReference type="PANTHER" id="PTHR42647">
    <property type="entry name" value="SBP (S-RIBONUCLEASE BINDING PROTEIN) FAMILY PROTEIN"/>
    <property type="match status" value="1"/>
</dbReference>
<feature type="coiled-coil region" evidence="5">
    <location>
        <begin position="99"/>
        <end position="179"/>
    </location>
</feature>
<dbReference type="Gene3D" id="3.30.40.10">
    <property type="entry name" value="Zinc/RING finger domain, C3HC4 (zinc finger)"/>
    <property type="match status" value="1"/>
</dbReference>
<dbReference type="EMBL" id="BSYO01000018">
    <property type="protein sequence ID" value="GMH18024.1"/>
    <property type="molecule type" value="Genomic_DNA"/>
</dbReference>
<evidence type="ECO:0000313" key="7">
    <source>
        <dbReference type="EMBL" id="GMH18024.1"/>
    </source>
</evidence>
<dbReference type="PANTHER" id="PTHR42647:SF22">
    <property type="entry name" value="BOI-RELATED E3 UBIQUITIN-PROTEIN LIGASE 2-RELATED"/>
    <property type="match status" value="1"/>
</dbReference>
<dbReference type="InterPro" id="IPR013083">
    <property type="entry name" value="Znf_RING/FYVE/PHD"/>
</dbReference>
<accession>A0AAD3SVY2</accession>
<keyword evidence="1" id="KW-0479">Metal-binding</keyword>
<sequence>MAVQAHLYPETAYGSSPGSISMSPGIGFGDSFQYPVTQNQPQIHGIQNMGFGVEEGAVDPNGLSYPQSMPFSQSLAAEVQRQRREIDSYLRVQNERLKYAIQQLRKQQMEALLNQLETKTLALMRQKEQELAKVREKTEQLEEFLRKAEIETEVWQRAAKESEAMVMGLKNMLEQAKKRLPSSNGGAGEAAHDAESVCGSSYNSCSRKGERGKGKEMELKKMNGCKSCNSRVSCIVFLPCKHLCCCESCEALLVLCPVCQSVKDGSIEVFL</sequence>
<evidence type="ECO:0000256" key="4">
    <source>
        <dbReference type="PROSITE-ProRule" id="PRU00175"/>
    </source>
</evidence>
<protein>
    <recommendedName>
        <fullName evidence="6">RING-type domain-containing protein</fullName>
    </recommendedName>
</protein>
<dbReference type="AlphaFoldDB" id="A0AAD3SVY2"/>
<dbReference type="Proteomes" id="UP001279734">
    <property type="component" value="Unassembled WGS sequence"/>
</dbReference>
<dbReference type="Pfam" id="PF13920">
    <property type="entry name" value="zf-C3HC4_3"/>
    <property type="match status" value="1"/>
</dbReference>
<evidence type="ECO:0000256" key="5">
    <source>
        <dbReference type="SAM" id="Coils"/>
    </source>
</evidence>
<proteinExistence type="predicted"/>
<keyword evidence="8" id="KW-1185">Reference proteome</keyword>
<dbReference type="FunFam" id="3.30.40.10:FF:000239">
    <property type="entry name" value="probable BOI-related E3 ubiquitin-protein ligase 2"/>
    <property type="match status" value="1"/>
</dbReference>
<name>A0AAD3SVY2_NEPGR</name>
<evidence type="ECO:0000256" key="2">
    <source>
        <dbReference type="ARBA" id="ARBA00022771"/>
    </source>
</evidence>
<dbReference type="GO" id="GO:0004842">
    <property type="term" value="F:ubiquitin-protein transferase activity"/>
    <property type="evidence" value="ECO:0007669"/>
    <property type="project" value="TreeGrafter"/>
</dbReference>
<evidence type="ECO:0000313" key="8">
    <source>
        <dbReference type="Proteomes" id="UP001279734"/>
    </source>
</evidence>
<evidence type="ECO:0000256" key="3">
    <source>
        <dbReference type="ARBA" id="ARBA00022833"/>
    </source>
</evidence>
<dbReference type="InterPro" id="IPR001841">
    <property type="entry name" value="Znf_RING"/>
</dbReference>
<feature type="domain" description="RING-type" evidence="6">
    <location>
        <begin position="225"/>
        <end position="260"/>
    </location>
</feature>
<comment type="caution">
    <text evidence="7">The sequence shown here is derived from an EMBL/GenBank/DDBJ whole genome shotgun (WGS) entry which is preliminary data.</text>
</comment>
<evidence type="ECO:0000256" key="1">
    <source>
        <dbReference type="ARBA" id="ARBA00022723"/>
    </source>
</evidence>
<gene>
    <name evidence="7" type="ORF">Nepgr_019865</name>
</gene>